<evidence type="ECO:0000256" key="4">
    <source>
        <dbReference type="ARBA" id="ARBA00022729"/>
    </source>
</evidence>
<keyword evidence="5" id="KW-0378">Hydrolase</keyword>
<dbReference type="RefSeq" id="WP_072357247.1">
    <property type="nucleotide sequence ID" value="NZ_CP139972.1"/>
</dbReference>
<dbReference type="Pfam" id="PF05572">
    <property type="entry name" value="Peptidase_M43"/>
    <property type="match status" value="1"/>
</dbReference>
<evidence type="ECO:0000313" key="14">
    <source>
        <dbReference type="Proteomes" id="UP001326715"/>
    </source>
</evidence>
<evidence type="ECO:0000256" key="2">
    <source>
        <dbReference type="ARBA" id="ARBA00022670"/>
    </source>
</evidence>
<dbReference type="Proteomes" id="UP000183788">
    <property type="component" value="Unassembled WGS sequence"/>
</dbReference>
<sequence>MPKKNLQRYLLSCICLFYAISLRAQYPVPQVVGQPSVTARWLSINPRSCGTDMMMNTWRQSNAFRQKEKKTNHAILMNTNRLAAADYTLPVVFHIINEDPTTITDLDVTNALAALNDAYGKTGAFAGARADTRIQFCLAKTDPDGGATTGILRTKSYLADFDADMEGDALTALGKWDGNRYINIWVVSGIKSEFLQTFECGAWTRLHMAGYASAGGDVVVSGLGVDLVAHEMGHYLSLIHTFANQDCKNDDCTTDGDMVCDTPPDQSINGGFPCSSPENSCSTDTLSGFSTDVPDLPDNFMDYGGGTGCVMSFTDGQAQRMRDFIGSSLTGMIGSTLCNPPCATVAVAAFTKNVDYPLIGSTVNFTNTSTGATSYEWLVDNVVVSTAAAFSLPVTEKKNYVVKLRAYDASGCYSSMQDVLQVNCGVTARFYPDKRKIASKVGVELDSVLFTNRSINATAYSWRIKLGATETEVATTTDLTYVFQTPGNYQVRLIATDGTCTDTTNYVTIVVDDPTADGHVYLNSVECYNQTQLRVSLYFYNFGYQTIPKGTTVTLYNGKHDSIGVYLLPYDLKGKCASYLETFILNAYSDTLVAKFVTNTATMTNYRFRIQLTPADIAMTPAQTINLTPAVVSGGTINNVTWTPTTYLTCGTCVTTAFTAPYRQDTVFQQNVKVSNANNCFDSTFTTIHIAPVDDYTANVLSTECARNDSMYVTFEICNGYTAGNIPQHLNLSFYDANGVMIGNNYTIAAYSSSACESYHVTLKGASPFSIKVNTGTWPETDTSNNITAATYTLPTGSILPADTTVLRGASYTLNTAVNNFTATTYAWRTEAGNTMIAPTTATPTITVKDSAGIYAVMTNAYGCKLAVSAIVRLIPPDLTMTISEVKCYDNTHTLVTFEICTANGYDSIPKDLTVSFYDDGVLLKPLFYNDSAKAGTCHTFQQVIPTPVSGTVSAVVNATRRLKETDYTNNNDDASTDPFAVAFEPRVLEVGRFEDIQLTPLLTAGELPTSFTWTPAEGLSCSNCLYPTVHAVSAVVYMLTIKNEYFCTDTASVYVHTSVKDQFAMPNAFSPNGDGVNDVFYIIGAKDIISIDDFLIFDRWGNKVFEKHRGVPNDKSFGWDGANAKAGAYIYYIKAGNAQIKGTVLLVR</sequence>
<dbReference type="PANTHER" id="PTHR47466:SF1">
    <property type="entry name" value="METALLOPROTEASE MEP1 (AFU_ORTHOLOGUE AFUA_1G07730)-RELATED"/>
    <property type="match status" value="1"/>
</dbReference>
<evidence type="ECO:0000256" key="6">
    <source>
        <dbReference type="ARBA" id="ARBA00022833"/>
    </source>
</evidence>
<evidence type="ECO:0000256" key="9">
    <source>
        <dbReference type="SAM" id="SignalP"/>
    </source>
</evidence>
<proteinExistence type="inferred from homology"/>
<dbReference type="EMBL" id="FPIZ01000002">
    <property type="protein sequence ID" value="SFW24703.1"/>
    <property type="molecule type" value="Genomic_DNA"/>
</dbReference>
<dbReference type="PANTHER" id="PTHR47466">
    <property type="match status" value="1"/>
</dbReference>
<dbReference type="OrthoDB" id="6385856at2"/>
<gene>
    <name evidence="11" type="ORF">SAMN05661012_00733</name>
    <name evidence="12" type="ORF">SR876_08500</name>
</gene>
<reference evidence="11 13" key="1">
    <citation type="submission" date="2016-11" db="EMBL/GenBank/DDBJ databases">
        <authorList>
            <person name="Jaros S."/>
            <person name="Januszkiewicz K."/>
            <person name="Wedrychowicz H."/>
        </authorList>
    </citation>
    <scope>NUCLEOTIDE SEQUENCE [LARGE SCALE GENOMIC DNA]</scope>
    <source>
        <strain evidence="11 13">DSM 784</strain>
    </source>
</reference>
<dbReference type="Gene3D" id="3.40.390.10">
    <property type="entry name" value="Collagenase (Catalytic Domain)"/>
    <property type="match status" value="1"/>
</dbReference>
<feature type="chain" id="PRO_5012634120" evidence="9">
    <location>
        <begin position="25"/>
        <end position="1149"/>
    </location>
</feature>
<dbReference type="Gene3D" id="2.60.40.10">
    <property type="entry name" value="Immunoglobulins"/>
    <property type="match status" value="2"/>
</dbReference>
<organism evidence="11 13">
    <name type="scientific">Chitinophaga sancti</name>
    <dbReference type="NCBI Taxonomy" id="1004"/>
    <lineage>
        <taxon>Bacteria</taxon>
        <taxon>Pseudomonadati</taxon>
        <taxon>Bacteroidota</taxon>
        <taxon>Chitinophagia</taxon>
        <taxon>Chitinophagales</taxon>
        <taxon>Chitinophagaceae</taxon>
        <taxon>Chitinophaga</taxon>
    </lineage>
</organism>
<evidence type="ECO:0000313" key="13">
    <source>
        <dbReference type="Proteomes" id="UP000183788"/>
    </source>
</evidence>
<keyword evidence="7" id="KW-0482">Metalloprotease</keyword>
<dbReference type="InterPro" id="IPR008754">
    <property type="entry name" value="Peptidase_M43"/>
</dbReference>
<evidence type="ECO:0000256" key="5">
    <source>
        <dbReference type="ARBA" id="ARBA00022801"/>
    </source>
</evidence>
<accession>A0A1K1MNH1</accession>
<evidence type="ECO:0000313" key="12">
    <source>
        <dbReference type="EMBL" id="WQG91539.1"/>
    </source>
</evidence>
<evidence type="ECO:0000256" key="1">
    <source>
        <dbReference type="ARBA" id="ARBA00008721"/>
    </source>
</evidence>
<dbReference type="InterPro" id="IPR035986">
    <property type="entry name" value="PKD_dom_sf"/>
</dbReference>
<protein>
    <submittedName>
        <fullName evidence="11">Gliding motility-associated C-terminal domain-containing protein</fullName>
    </submittedName>
</protein>
<dbReference type="EMBL" id="CP140154">
    <property type="protein sequence ID" value="WQG91539.1"/>
    <property type="molecule type" value="Genomic_DNA"/>
</dbReference>
<evidence type="ECO:0000256" key="7">
    <source>
        <dbReference type="ARBA" id="ARBA00023049"/>
    </source>
</evidence>
<dbReference type="SMART" id="SM00089">
    <property type="entry name" value="PKD"/>
    <property type="match status" value="2"/>
</dbReference>
<dbReference type="Pfam" id="PF13585">
    <property type="entry name" value="CHU_C"/>
    <property type="match status" value="1"/>
</dbReference>
<keyword evidence="8" id="KW-1015">Disulfide bond</keyword>
<dbReference type="GO" id="GO:0046872">
    <property type="term" value="F:metal ion binding"/>
    <property type="evidence" value="ECO:0007669"/>
    <property type="project" value="UniProtKB-KW"/>
</dbReference>
<dbReference type="GO" id="GO:0006508">
    <property type="term" value="P:proteolysis"/>
    <property type="evidence" value="ECO:0007669"/>
    <property type="project" value="UniProtKB-KW"/>
</dbReference>
<dbReference type="InterPro" id="IPR013783">
    <property type="entry name" value="Ig-like_fold"/>
</dbReference>
<evidence type="ECO:0000256" key="8">
    <source>
        <dbReference type="ARBA" id="ARBA00023157"/>
    </source>
</evidence>
<keyword evidence="3" id="KW-0479">Metal-binding</keyword>
<comment type="similarity">
    <text evidence="1">Belongs to the peptidase M43B family.</text>
</comment>
<evidence type="ECO:0000313" key="11">
    <source>
        <dbReference type="EMBL" id="SFW24703.1"/>
    </source>
</evidence>
<feature type="domain" description="PKD" evidence="10">
    <location>
        <begin position="456"/>
        <end position="511"/>
    </location>
</feature>
<keyword evidence="4 9" id="KW-0732">Signal</keyword>
<dbReference type="Proteomes" id="UP001326715">
    <property type="component" value="Chromosome"/>
</dbReference>
<name>A0A1K1MNH1_9BACT</name>
<keyword evidence="6" id="KW-0862">Zinc</keyword>
<dbReference type="AlphaFoldDB" id="A0A1K1MNH1"/>
<feature type="signal peptide" evidence="9">
    <location>
        <begin position="1"/>
        <end position="24"/>
    </location>
</feature>
<dbReference type="STRING" id="1004.SAMN05661012_00733"/>
<dbReference type="SUPFAM" id="SSF49299">
    <property type="entry name" value="PKD domain"/>
    <property type="match status" value="2"/>
</dbReference>
<dbReference type="PROSITE" id="PS50093">
    <property type="entry name" value="PKD"/>
    <property type="match status" value="1"/>
</dbReference>
<keyword evidence="14" id="KW-1185">Reference proteome</keyword>
<reference evidence="12 14" key="2">
    <citation type="submission" date="2023-11" db="EMBL/GenBank/DDBJ databases">
        <title>MicrobeMod: A computational toolkit for identifying prokaryotic methylation and restriction-modification with nanopore sequencing.</title>
        <authorList>
            <person name="Crits-Christoph A."/>
            <person name="Kang S.C."/>
            <person name="Lee H."/>
            <person name="Ostrov N."/>
        </authorList>
    </citation>
    <scope>NUCLEOTIDE SEQUENCE [LARGE SCALE GENOMIC DNA]</scope>
    <source>
        <strain evidence="12 14">ATCC 23090</strain>
    </source>
</reference>
<dbReference type="InterPro" id="IPR022409">
    <property type="entry name" value="PKD/Chitinase_dom"/>
</dbReference>
<dbReference type="GO" id="GO:0008237">
    <property type="term" value="F:metallopeptidase activity"/>
    <property type="evidence" value="ECO:0007669"/>
    <property type="project" value="UniProtKB-KW"/>
</dbReference>
<dbReference type="SUPFAM" id="SSF55486">
    <property type="entry name" value="Metalloproteases ('zincins'), catalytic domain"/>
    <property type="match status" value="1"/>
</dbReference>
<dbReference type="InterPro" id="IPR000601">
    <property type="entry name" value="PKD_dom"/>
</dbReference>
<keyword evidence="2" id="KW-0645">Protease</keyword>
<dbReference type="InterPro" id="IPR024079">
    <property type="entry name" value="MetalloPept_cat_dom_sf"/>
</dbReference>
<evidence type="ECO:0000256" key="3">
    <source>
        <dbReference type="ARBA" id="ARBA00022723"/>
    </source>
</evidence>
<evidence type="ECO:0000259" key="10">
    <source>
        <dbReference type="PROSITE" id="PS50093"/>
    </source>
</evidence>